<dbReference type="Gene3D" id="1.10.10.10">
    <property type="entry name" value="Winged helix-like DNA-binding domain superfamily/Winged helix DNA-binding domain"/>
    <property type="match status" value="1"/>
</dbReference>
<sequence length="139" mass="15598">MDNPLLGMPMFATVRLGRIARATVSGAFDQEGLSWRTHFALYCLTELGELSQRELADHLTMDRSDLVKMLDEVETAGLVRRAPDPSDRRRRILSITAAGKDQLQRGKDVVDRATDEFLAHLNGNEREQLHQLTLRAIGA</sequence>
<reference evidence="3" key="1">
    <citation type="journal article" date="2019" name="Int. J. Syst. Evol. Microbiol.">
        <title>The Global Catalogue of Microorganisms (GCM) 10K type strain sequencing project: providing services to taxonomists for standard genome sequencing and annotation.</title>
        <authorList>
            <consortium name="The Broad Institute Genomics Platform"/>
            <consortium name="The Broad Institute Genome Sequencing Center for Infectious Disease"/>
            <person name="Wu L."/>
            <person name="Ma J."/>
        </authorList>
    </citation>
    <scope>NUCLEOTIDE SEQUENCE [LARGE SCALE GENOMIC DNA]</scope>
    <source>
        <strain evidence="3">JCM 14718</strain>
    </source>
</reference>
<dbReference type="RefSeq" id="WP_163573117.1">
    <property type="nucleotide sequence ID" value="NZ_BAAANY010000012.1"/>
</dbReference>
<protein>
    <submittedName>
        <fullName evidence="2">MarR family transcriptional regulator</fullName>
    </submittedName>
</protein>
<dbReference type="PANTHER" id="PTHR33164">
    <property type="entry name" value="TRANSCRIPTIONAL REGULATOR, MARR FAMILY"/>
    <property type="match status" value="1"/>
</dbReference>
<accession>A0ABP4T9Y7</accession>
<dbReference type="InterPro" id="IPR036388">
    <property type="entry name" value="WH-like_DNA-bd_sf"/>
</dbReference>
<feature type="domain" description="HTH marR-type" evidence="1">
    <location>
        <begin position="1"/>
        <end position="138"/>
    </location>
</feature>
<dbReference type="InterPro" id="IPR039422">
    <property type="entry name" value="MarR/SlyA-like"/>
</dbReference>
<dbReference type="PROSITE" id="PS50995">
    <property type="entry name" value="HTH_MARR_2"/>
    <property type="match status" value="1"/>
</dbReference>
<evidence type="ECO:0000313" key="3">
    <source>
        <dbReference type="Proteomes" id="UP001500618"/>
    </source>
</evidence>
<dbReference type="Proteomes" id="UP001500618">
    <property type="component" value="Unassembled WGS sequence"/>
</dbReference>
<evidence type="ECO:0000259" key="1">
    <source>
        <dbReference type="PROSITE" id="PS50995"/>
    </source>
</evidence>
<proteinExistence type="predicted"/>
<dbReference type="PRINTS" id="PR00598">
    <property type="entry name" value="HTHMARR"/>
</dbReference>
<evidence type="ECO:0000313" key="2">
    <source>
        <dbReference type="EMBL" id="GAA1684407.1"/>
    </source>
</evidence>
<dbReference type="SUPFAM" id="SSF46785">
    <property type="entry name" value="Winged helix' DNA-binding domain"/>
    <property type="match status" value="1"/>
</dbReference>
<organism evidence="2 3">
    <name type="scientific">Fodinicola feengrottensis</name>
    <dbReference type="NCBI Taxonomy" id="435914"/>
    <lineage>
        <taxon>Bacteria</taxon>
        <taxon>Bacillati</taxon>
        <taxon>Actinomycetota</taxon>
        <taxon>Actinomycetes</taxon>
        <taxon>Mycobacteriales</taxon>
        <taxon>Fodinicola</taxon>
    </lineage>
</organism>
<dbReference type="InterPro" id="IPR000835">
    <property type="entry name" value="HTH_MarR-typ"/>
</dbReference>
<dbReference type="Pfam" id="PF01047">
    <property type="entry name" value="MarR"/>
    <property type="match status" value="1"/>
</dbReference>
<dbReference type="PANTHER" id="PTHR33164:SF95">
    <property type="entry name" value="TRANSCRIPTIONAL REGULATOR"/>
    <property type="match status" value="1"/>
</dbReference>
<dbReference type="EMBL" id="BAAANY010000012">
    <property type="protein sequence ID" value="GAA1684407.1"/>
    <property type="molecule type" value="Genomic_DNA"/>
</dbReference>
<keyword evidence="3" id="KW-1185">Reference proteome</keyword>
<comment type="caution">
    <text evidence="2">The sequence shown here is derived from an EMBL/GenBank/DDBJ whole genome shotgun (WGS) entry which is preliminary data.</text>
</comment>
<name>A0ABP4T9Y7_9ACTN</name>
<dbReference type="InterPro" id="IPR036390">
    <property type="entry name" value="WH_DNA-bd_sf"/>
</dbReference>
<gene>
    <name evidence="2" type="ORF">GCM10009765_37250</name>
</gene>
<dbReference type="SMART" id="SM00347">
    <property type="entry name" value="HTH_MARR"/>
    <property type="match status" value="1"/>
</dbReference>